<evidence type="ECO:0000313" key="1">
    <source>
        <dbReference type="EMBL" id="KKL28537.1"/>
    </source>
</evidence>
<feature type="non-terminal residue" evidence="1">
    <location>
        <position position="95"/>
    </location>
</feature>
<proteinExistence type="predicted"/>
<name>A0A0F9CQ33_9ZZZZ</name>
<reference evidence="1" key="1">
    <citation type="journal article" date="2015" name="Nature">
        <title>Complex archaea that bridge the gap between prokaryotes and eukaryotes.</title>
        <authorList>
            <person name="Spang A."/>
            <person name="Saw J.H."/>
            <person name="Jorgensen S.L."/>
            <person name="Zaremba-Niedzwiedzka K."/>
            <person name="Martijn J."/>
            <person name="Lind A.E."/>
            <person name="van Eijk R."/>
            <person name="Schleper C."/>
            <person name="Guy L."/>
            <person name="Ettema T.J."/>
        </authorList>
    </citation>
    <scope>NUCLEOTIDE SEQUENCE</scope>
</reference>
<accession>A0A0F9CQ33</accession>
<dbReference type="EMBL" id="LAZR01035062">
    <property type="protein sequence ID" value="KKL28537.1"/>
    <property type="molecule type" value="Genomic_DNA"/>
</dbReference>
<protein>
    <submittedName>
        <fullName evidence="1">Uncharacterized protein</fullName>
    </submittedName>
</protein>
<dbReference type="AlphaFoldDB" id="A0A0F9CQ33"/>
<sequence length="95" mass="10922">MRKLNLRDYEVTEKVQNPVTGKAEQFTLPYKVKDSILNIMFLPALELRGAELVRQNVLAIKIEQSEDEVLLEDEEYKRVKAAANIYPGQSRADVE</sequence>
<comment type="caution">
    <text evidence="1">The sequence shown here is derived from an EMBL/GenBank/DDBJ whole genome shotgun (WGS) entry which is preliminary data.</text>
</comment>
<gene>
    <name evidence="1" type="ORF">LCGC14_2374170</name>
</gene>
<organism evidence="1">
    <name type="scientific">marine sediment metagenome</name>
    <dbReference type="NCBI Taxonomy" id="412755"/>
    <lineage>
        <taxon>unclassified sequences</taxon>
        <taxon>metagenomes</taxon>
        <taxon>ecological metagenomes</taxon>
    </lineage>
</organism>